<dbReference type="EMBL" id="CAJGYO010000001">
    <property type="protein sequence ID" value="CAD6206685.1"/>
    <property type="molecule type" value="Genomic_DNA"/>
</dbReference>
<comment type="caution">
    <text evidence="2">The sequence shown here is derived from an EMBL/GenBank/DDBJ whole genome shotgun (WGS) entry which is preliminary data.</text>
</comment>
<accession>A0A811MLW3</accession>
<evidence type="ECO:0000313" key="3">
    <source>
        <dbReference type="Proteomes" id="UP000604825"/>
    </source>
</evidence>
<name>A0A811MLW3_9POAL</name>
<dbReference type="AlphaFoldDB" id="A0A811MLW3"/>
<evidence type="ECO:0000256" key="1">
    <source>
        <dbReference type="SAM" id="MobiDB-lite"/>
    </source>
</evidence>
<keyword evidence="3" id="KW-1185">Reference proteome</keyword>
<evidence type="ECO:0000313" key="2">
    <source>
        <dbReference type="EMBL" id="CAD6206685.1"/>
    </source>
</evidence>
<feature type="region of interest" description="Disordered" evidence="1">
    <location>
        <begin position="1"/>
        <end position="20"/>
    </location>
</feature>
<reference evidence="2" key="1">
    <citation type="submission" date="2020-10" db="EMBL/GenBank/DDBJ databases">
        <authorList>
            <person name="Han B."/>
            <person name="Lu T."/>
            <person name="Zhao Q."/>
            <person name="Huang X."/>
            <person name="Zhao Y."/>
        </authorList>
    </citation>
    <scope>NUCLEOTIDE SEQUENCE</scope>
</reference>
<sequence>MAGRDKRRRAAPLEGDEQQLRRRQEEAALLLRRIKEVAVVDRAINDICILFKCSRHNLNVVGSCSERV</sequence>
<gene>
    <name evidence="2" type="ORF">NCGR_LOCUS4364</name>
</gene>
<protein>
    <submittedName>
        <fullName evidence="2">Uncharacterized protein</fullName>
    </submittedName>
</protein>
<feature type="compositionally biased region" description="Basic residues" evidence="1">
    <location>
        <begin position="1"/>
        <end position="10"/>
    </location>
</feature>
<dbReference type="Proteomes" id="UP000604825">
    <property type="component" value="Unassembled WGS sequence"/>
</dbReference>
<organism evidence="2 3">
    <name type="scientific">Miscanthus lutarioriparius</name>
    <dbReference type="NCBI Taxonomy" id="422564"/>
    <lineage>
        <taxon>Eukaryota</taxon>
        <taxon>Viridiplantae</taxon>
        <taxon>Streptophyta</taxon>
        <taxon>Embryophyta</taxon>
        <taxon>Tracheophyta</taxon>
        <taxon>Spermatophyta</taxon>
        <taxon>Magnoliopsida</taxon>
        <taxon>Liliopsida</taxon>
        <taxon>Poales</taxon>
        <taxon>Poaceae</taxon>
        <taxon>PACMAD clade</taxon>
        <taxon>Panicoideae</taxon>
        <taxon>Andropogonodae</taxon>
        <taxon>Andropogoneae</taxon>
        <taxon>Saccharinae</taxon>
        <taxon>Miscanthus</taxon>
    </lineage>
</organism>
<dbReference type="OrthoDB" id="1715312at2759"/>
<proteinExistence type="predicted"/>